<dbReference type="AlphaFoldDB" id="A0A9Q3I5L8"/>
<reference evidence="2" key="1">
    <citation type="submission" date="2021-03" db="EMBL/GenBank/DDBJ databases">
        <title>Draft genome sequence of rust myrtle Austropuccinia psidii MF-1, a brazilian biotype.</title>
        <authorList>
            <person name="Quecine M.C."/>
            <person name="Pachon D.M.R."/>
            <person name="Bonatelli M.L."/>
            <person name="Correr F.H."/>
            <person name="Franceschini L.M."/>
            <person name="Leite T.F."/>
            <person name="Margarido G.R.A."/>
            <person name="Almeida C.A."/>
            <person name="Ferrarezi J.A."/>
            <person name="Labate C.A."/>
        </authorList>
    </citation>
    <scope>NUCLEOTIDE SEQUENCE</scope>
    <source>
        <strain evidence="2">MF-1</strain>
    </source>
</reference>
<gene>
    <name evidence="2" type="ORF">O181_067757</name>
</gene>
<evidence type="ECO:0000313" key="2">
    <source>
        <dbReference type="EMBL" id="MBW0528042.1"/>
    </source>
</evidence>
<comment type="caution">
    <text evidence="2">The sequence shown here is derived from an EMBL/GenBank/DDBJ whole genome shotgun (WGS) entry which is preliminary data.</text>
</comment>
<evidence type="ECO:0000313" key="3">
    <source>
        <dbReference type="Proteomes" id="UP000765509"/>
    </source>
</evidence>
<protein>
    <submittedName>
        <fullName evidence="2">Uncharacterized protein</fullName>
    </submittedName>
</protein>
<dbReference type="Proteomes" id="UP000765509">
    <property type="component" value="Unassembled WGS sequence"/>
</dbReference>
<feature type="region of interest" description="Disordered" evidence="1">
    <location>
        <begin position="1"/>
        <end position="51"/>
    </location>
</feature>
<dbReference type="EMBL" id="AVOT02034031">
    <property type="protein sequence ID" value="MBW0528042.1"/>
    <property type="molecule type" value="Genomic_DNA"/>
</dbReference>
<keyword evidence="3" id="KW-1185">Reference proteome</keyword>
<sequence length="123" mass="14277">MHHFPHQSNGDTFKTPAHHFQVNSPIPHPISKEDSLTQAGKSWGDPEDHSRTPITWPFRCWPFQLKSIPQRGYWPRILQTQFQEAINDRISFSCIKGTSTRWKSQYSHTGFIRATCMELTLLG</sequence>
<accession>A0A9Q3I5L8</accession>
<proteinExistence type="predicted"/>
<feature type="compositionally biased region" description="Polar residues" evidence="1">
    <location>
        <begin position="1"/>
        <end position="12"/>
    </location>
</feature>
<organism evidence="2 3">
    <name type="scientific">Austropuccinia psidii MF-1</name>
    <dbReference type="NCBI Taxonomy" id="1389203"/>
    <lineage>
        <taxon>Eukaryota</taxon>
        <taxon>Fungi</taxon>
        <taxon>Dikarya</taxon>
        <taxon>Basidiomycota</taxon>
        <taxon>Pucciniomycotina</taxon>
        <taxon>Pucciniomycetes</taxon>
        <taxon>Pucciniales</taxon>
        <taxon>Sphaerophragmiaceae</taxon>
        <taxon>Austropuccinia</taxon>
    </lineage>
</organism>
<evidence type="ECO:0000256" key="1">
    <source>
        <dbReference type="SAM" id="MobiDB-lite"/>
    </source>
</evidence>
<name>A0A9Q3I5L8_9BASI</name>